<proteinExistence type="predicted"/>
<feature type="chain" id="PRO_5041150346" evidence="1">
    <location>
        <begin position="20"/>
        <end position="78"/>
    </location>
</feature>
<dbReference type="Proteomes" id="UP000887563">
    <property type="component" value="Unplaced"/>
</dbReference>
<reference evidence="4 5" key="1">
    <citation type="submission" date="2022-11" db="UniProtKB">
        <authorList>
            <consortium name="WormBaseParasite"/>
        </authorList>
    </citation>
    <scope>IDENTIFICATION</scope>
</reference>
<dbReference type="AlphaFoldDB" id="A0A914NX73"/>
<sequence>MHFNFDHFFLIIFLVIVEAIPDHYKTLDVSTNASKEEIKKSYKKLMLKYHPDKLEMILKLWNLHKKYMRLIKIYLNLY</sequence>
<name>A0A914NX73_MELIC</name>
<accession>A0A914NX73</accession>
<dbReference type="PROSITE" id="PS50076">
    <property type="entry name" value="DNAJ_2"/>
    <property type="match status" value="1"/>
</dbReference>
<dbReference type="SMART" id="SM00271">
    <property type="entry name" value="DnaJ"/>
    <property type="match status" value="1"/>
</dbReference>
<dbReference type="Pfam" id="PF00226">
    <property type="entry name" value="DnaJ"/>
    <property type="match status" value="1"/>
</dbReference>
<feature type="domain" description="J" evidence="2">
    <location>
        <begin position="22"/>
        <end position="78"/>
    </location>
</feature>
<evidence type="ECO:0000259" key="2">
    <source>
        <dbReference type="PROSITE" id="PS50076"/>
    </source>
</evidence>
<feature type="signal peptide" evidence="1">
    <location>
        <begin position="1"/>
        <end position="19"/>
    </location>
</feature>
<dbReference type="WBParaSite" id="Minc3s12091g45351">
    <property type="protein sequence ID" value="Minc3s12091g45351"/>
    <property type="gene ID" value="Minc3s12091g45351"/>
</dbReference>
<evidence type="ECO:0000313" key="4">
    <source>
        <dbReference type="WBParaSite" id="Minc3s00305g09806"/>
    </source>
</evidence>
<evidence type="ECO:0000313" key="3">
    <source>
        <dbReference type="Proteomes" id="UP000887563"/>
    </source>
</evidence>
<dbReference type="SUPFAM" id="SSF46565">
    <property type="entry name" value="Chaperone J-domain"/>
    <property type="match status" value="1"/>
</dbReference>
<dbReference type="PANTHER" id="PTHR24074">
    <property type="entry name" value="CO-CHAPERONE PROTEIN DJLA"/>
    <property type="match status" value="1"/>
</dbReference>
<dbReference type="Gene3D" id="1.10.287.110">
    <property type="entry name" value="DnaJ domain"/>
    <property type="match status" value="1"/>
</dbReference>
<keyword evidence="3" id="KW-1185">Reference proteome</keyword>
<evidence type="ECO:0000313" key="5">
    <source>
        <dbReference type="WBParaSite" id="Minc3s12091g45351"/>
    </source>
</evidence>
<protein>
    <submittedName>
        <fullName evidence="4 5">J domain-containing protein</fullName>
    </submittedName>
</protein>
<dbReference type="InterPro" id="IPR001623">
    <property type="entry name" value="DnaJ_domain"/>
</dbReference>
<keyword evidence="1" id="KW-0732">Signal</keyword>
<dbReference type="WBParaSite" id="Minc3s00305g09806">
    <property type="protein sequence ID" value="Minc3s00305g09806"/>
    <property type="gene ID" value="Minc3s00305g09806"/>
</dbReference>
<dbReference type="CDD" id="cd06257">
    <property type="entry name" value="DnaJ"/>
    <property type="match status" value="1"/>
</dbReference>
<dbReference type="InterPro" id="IPR050817">
    <property type="entry name" value="DjlA_DnaK_co-chaperone"/>
</dbReference>
<organism evidence="3 5">
    <name type="scientific">Meloidogyne incognita</name>
    <name type="common">Southern root-knot nematode worm</name>
    <name type="synonym">Oxyuris incognita</name>
    <dbReference type="NCBI Taxonomy" id="6306"/>
    <lineage>
        <taxon>Eukaryota</taxon>
        <taxon>Metazoa</taxon>
        <taxon>Ecdysozoa</taxon>
        <taxon>Nematoda</taxon>
        <taxon>Chromadorea</taxon>
        <taxon>Rhabditida</taxon>
        <taxon>Tylenchina</taxon>
        <taxon>Tylenchomorpha</taxon>
        <taxon>Tylenchoidea</taxon>
        <taxon>Meloidogynidae</taxon>
        <taxon>Meloidogyninae</taxon>
        <taxon>Meloidogyne</taxon>
        <taxon>Meloidogyne incognita group</taxon>
    </lineage>
</organism>
<dbReference type="InterPro" id="IPR036869">
    <property type="entry name" value="J_dom_sf"/>
</dbReference>
<evidence type="ECO:0000256" key="1">
    <source>
        <dbReference type="SAM" id="SignalP"/>
    </source>
</evidence>
<dbReference type="PRINTS" id="PR00625">
    <property type="entry name" value="JDOMAIN"/>
</dbReference>